<dbReference type="InterPro" id="IPR006379">
    <property type="entry name" value="HAD-SF_hydro_IIB"/>
</dbReference>
<dbReference type="SUPFAM" id="SSF56784">
    <property type="entry name" value="HAD-like"/>
    <property type="match status" value="1"/>
</dbReference>
<dbReference type="SFLD" id="SFLDG01140">
    <property type="entry name" value="C2.B:_Phosphomannomutase_and_P"/>
    <property type="match status" value="1"/>
</dbReference>
<evidence type="ECO:0000313" key="2">
    <source>
        <dbReference type="Proteomes" id="UP001596267"/>
    </source>
</evidence>
<dbReference type="Pfam" id="PF08282">
    <property type="entry name" value="Hydrolase_3"/>
    <property type="match status" value="1"/>
</dbReference>
<keyword evidence="2" id="KW-1185">Reference proteome</keyword>
<dbReference type="SFLD" id="SFLDG01144">
    <property type="entry name" value="C2.B.4:_PGP_Like"/>
    <property type="match status" value="1"/>
</dbReference>
<dbReference type="EMBL" id="JBHSTQ010000012">
    <property type="protein sequence ID" value="MFC6387264.1"/>
    <property type="molecule type" value="Genomic_DNA"/>
</dbReference>
<dbReference type="NCBIfam" id="NF007806">
    <property type="entry name" value="PRK10513.1"/>
    <property type="match status" value="1"/>
</dbReference>
<dbReference type="GO" id="GO:0050308">
    <property type="term" value="F:sugar-phosphatase activity"/>
    <property type="evidence" value="ECO:0007669"/>
    <property type="project" value="UniProtKB-EC"/>
</dbReference>
<dbReference type="Gene3D" id="3.30.1240.10">
    <property type="match status" value="1"/>
</dbReference>
<sequence length="269" mass="30029">MIKLIAIDLDGTLLNEEKKISEHTQSVLKEAKKRGVKVVLCSGRPLLGIKSYLELLGLTENGDFAITYNGGLVQRTDTGEVISEKILTKDQILTIYQLSQNLKVPMNFIDLERVYCPPSPVNKPSYYSQILTALPFVDIEMDQLSDTFKANKAIFCVDQPTLDAAIERIPKAYYDHYTIMKSRPFLLEILNKEVDKGKGLQALGQYLNIAPEEMMTLGDEENDMAMIRYAGLGVAMGNAIEPLKEIAHFVTRANSEDGVAYAVEKFVLS</sequence>
<dbReference type="InterPro" id="IPR023214">
    <property type="entry name" value="HAD_sf"/>
</dbReference>
<dbReference type="PANTHER" id="PTHR10000:SF8">
    <property type="entry name" value="HAD SUPERFAMILY HYDROLASE-LIKE, TYPE 3"/>
    <property type="match status" value="1"/>
</dbReference>
<evidence type="ECO:0000313" key="1">
    <source>
        <dbReference type="EMBL" id="MFC6387264.1"/>
    </source>
</evidence>
<dbReference type="EC" id="3.1.3.23" evidence="1"/>
<dbReference type="SFLD" id="SFLDS00003">
    <property type="entry name" value="Haloacid_Dehalogenase"/>
    <property type="match status" value="1"/>
</dbReference>
<proteinExistence type="predicted"/>
<accession>A0ABW1WGD6</accession>
<dbReference type="NCBIfam" id="TIGR01484">
    <property type="entry name" value="HAD-SF-IIB"/>
    <property type="match status" value="1"/>
</dbReference>
<name>A0ABW1WGD6_9BACL</name>
<keyword evidence="1" id="KW-0378">Hydrolase</keyword>
<dbReference type="Proteomes" id="UP001596267">
    <property type="component" value="Unassembled WGS sequence"/>
</dbReference>
<dbReference type="CDD" id="cd07516">
    <property type="entry name" value="HAD_Pase"/>
    <property type="match status" value="1"/>
</dbReference>
<dbReference type="PANTHER" id="PTHR10000">
    <property type="entry name" value="PHOSPHOSERINE PHOSPHATASE"/>
    <property type="match status" value="1"/>
</dbReference>
<gene>
    <name evidence="1" type="primary">yidA</name>
    <name evidence="1" type="ORF">ACFP7A_11675</name>
</gene>
<dbReference type="RefSeq" id="WP_253076863.1">
    <property type="nucleotide sequence ID" value="NZ_JAMXWN010000012.1"/>
</dbReference>
<organism evidence="1 2">
    <name type="scientific">Sporolactobacillus kofuensis</name>
    <dbReference type="NCBI Taxonomy" id="269672"/>
    <lineage>
        <taxon>Bacteria</taxon>
        <taxon>Bacillati</taxon>
        <taxon>Bacillota</taxon>
        <taxon>Bacilli</taxon>
        <taxon>Bacillales</taxon>
        <taxon>Sporolactobacillaceae</taxon>
        <taxon>Sporolactobacillus</taxon>
    </lineage>
</organism>
<dbReference type="InterPro" id="IPR036412">
    <property type="entry name" value="HAD-like_sf"/>
</dbReference>
<dbReference type="NCBIfam" id="TIGR00099">
    <property type="entry name" value="Cof-subfamily"/>
    <property type="match status" value="1"/>
</dbReference>
<dbReference type="PROSITE" id="PS01228">
    <property type="entry name" value="COF_1"/>
    <property type="match status" value="1"/>
</dbReference>
<reference evidence="2" key="1">
    <citation type="journal article" date="2019" name="Int. J. Syst. Evol. Microbiol.">
        <title>The Global Catalogue of Microorganisms (GCM) 10K type strain sequencing project: providing services to taxonomists for standard genome sequencing and annotation.</title>
        <authorList>
            <consortium name="The Broad Institute Genomics Platform"/>
            <consortium name="The Broad Institute Genome Sequencing Center for Infectious Disease"/>
            <person name="Wu L."/>
            <person name="Ma J."/>
        </authorList>
    </citation>
    <scope>NUCLEOTIDE SEQUENCE [LARGE SCALE GENOMIC DNA]</scope>
    <source>
        <strain evidence="2">CCUG 42001</strain>
    </source>
</reference>
<dbReference type="Gene3D" id="3.40.50.1000">
    <property type="entry name" value="HAD superfamily/HAD-like"/>
    <property type="match status" value="1"/>
</dbReference>
<comment type="caution">
    <text evidence="1">The sequence shown here is derived from an EMBL/GenBank/DDBJ whole genome shotgun (WGS) entry which is preliminary data.</text>
</comment>
<protein>
    <submittedName>
        <fullName evidence="1">Sugar-phosphatase</fullName>
        <ecNumber evidence="1">3.1.3.23</ecNumber>
    </submittedName>
</protein>
<dbReference type="InterPro" id="IPR000150">
    <property type="entry name" value="Cof"/>
</dbReference>